<dbReference type="InterPro" id="IPR057627">
    <property type="entry name" value="FN-plug_TEN1-4"/>
</dbReference>
<keyword evidence="3" id="KW-1015">Disulfide bond</keyword>
<keyword evidence="1" id="KW-0245">EGF-like domain</keyword>
<dbReference type="PANTHER" id="PTHR11219:SF9">
    <property type="entry name" value="TENEURIN-4"/>
    <property type="match status" value="1"/>
</dbReference>
<dbReference type="InterPro" id="IPR051216">
    <property type="entry name" value="Teneurin"/>
</dbReference>
<dbReference type="PANTHER" id="PTHR11219">
    <property type="entry name" value="TENEURIN AND N-ACETYLGLUCOSAMINE-1-PHOSPHODIESTER ALPHA-N-ACETYLGLUCOSAMINIDASE"/>
    <property type="match status" value="1"/>
</dbReference>
<dbReference type="EMBL" id="JASSZA010000010">
    <property type="protein sequence ID" value="KAK2101060.1"/>
    <property type="molecule type" value="Genomic_DNA"/>
</dbReference>
<protein>
    <submittedName>
        <fullName evidence="5">Teneurin-4</fullName>
    </submittedName>
</protein>
<reference evidence="5 6" key="1">
    <citation type="submission" date="2023-05" db="EMBL/GenBank/DDBJ databases">
        <title>B98-5 Cell Line De Novo Hybrid Assembly: An Optical Mapping Approach.</title>
        <authorList>
            <person name="Kananen K."/>
            <person name="Auerbach J.A."/>
            <person name="Kautto E."/>
            <person name="Blachly J.S."/>
        </authorList>
    </citation>
    <scope>NUCLEOTIDE SEQUENCE [LARGE SCALE GENOMIC DNA]</scope>
    <source>
        <strain evidence="5">B95-8</strain>
        <tissue evidence="5">Cell line</tissue>
    </source>
</reference>
<organism evidence="5 6">
    <name type="scientific">Saguinus oedipus</name>
    <name type="common">Cotton-top tamarin</name>
    <name type="synonym">Oedipomidas oedipus</name>
    <dbReference type="NCBI Taxonomy" id="9490"/>
    <lineage>
        <taxon>Eukaryota</taxon>
        <taxon>Metazoa</taxon>
        <taxon>Chordata</taxon>
        <taxon>Craniata</taxon>
        <taxon>Vertebrata</taxon>
        <taxon>Euteleostomi</taxon>
        <taxon>Mammalia</taxon>
        <taxon>Eutheria</taxon>
        <taxon>Euarchontoglires</taxon>
        <taxon>Primates</taxon>
        <taxon>Haplorrhini</taxon>
        <taxon>Platyrrhini</taxon>
        <taxon>Cebidae</taxon>
        <taxon>Callitrichinae</taxon>
        <taxon>Saguinus</taxon>
    </lineage>
</organism>
<evidence type="ECO:0000313" key="6">
    <source>
        <dbReference type="Proteomes" id="UP001266305"/>
    </source>
</evidence>
<name>A0ABQ9UVG1_SAGOE</name>
<evidence type="ECO:0000259" key="4">
    <source>
        <dbReference type="Pfam" id="PF24329"/>
    </source>
</evidence>
<evidence type="ECO:0000256" key="3">
    <source>
        <dbReference type="ARBA" id="ARBA00023157"/>
    </source>
</evidence>
<comment type="caution">
    <text evidence="5">The sequence shown here is derived from an EMBL/GenBank/DDBJ whole genome shotgun (WGS) entry which is preliminary data.</text>
</comment>
<evidence type="ECO:0000256" key="1">
    <source>
        <dbReference type="ARBA" id="ARBA00022536"/>
    </source>
</evidence>
<keyword evidence="2" id="KW-0677">Repeat</keyword>
<dbReference type="Proteomes" id="UP001266305">
    <property type="component" value="Unassembled WGS sequence"/>
</dbReference>
<accession>A0ABQ9UVG1</accession>
<gene>
    <name evidence="5" type="primary">TENM4_7</name>
    <name evidence="5" type="ORF">P7K49_022408</name>
</gene>
<sequence length="77" mass="9021">MRLSYLSSRTPGYKSVLRISLTHPTIPFNLMKVHLMVAVEGRLFRKWFAAAPDLSYYFIWDKTDVYNQKVFGLSEAF</sequence>
<dbReference type="Pfam" id="PF24329">
    <property type="entry name" value="FN-plug_TEN1-4"/>
    <property type="match status" value="1"/>
</dbReference>
<evidence type="ECO:0000256" key="2">
    <source>
        <dbReference type="ARBA" id="ARBA00022737"/>
    </source>
</evidence>
<proteinExistence type="predicted"/>
<evidence type="ECO:0000313" key="5">
    <source>
        <dbReference type="EMBL" id="KAK2101060.1"/>
    </source>
</evidence>
<keyword evidence="6" id="KW-1185">Reference proteome</keyword>
<feature type="non-terminal residue" evidence="5">
    <location>
        <position position="77"/>
    </location>
</feature>
<feature type="domain" description="Teneurin 1-4-like FN-plug" evidence="4">
    <location>
        <begin position="16"/>
        <end position="76"/>
    </location>
</feature>